<organism evidence="6 7">
    <name type="scientific">Sphaerochaeta pleomorpha (strain ATCC BAA-1885 / DSM 22778 / Grapes)</name>
    <dbReference type="NCBI Taxonomy" id="158190"/>
    <lineage>
        <taxon>Bacteria</taxon>
        <taxon>Pseudomonadati</taxon>
        <taxon>Spirochaetota</taxon>
        <taxon>Spirochaetia</taxon>
        <taxon>Spirochaetales</taxon>
        <taxon>Sphaerochaetaceae</taxon>
        <taxon>Sphaerochaeta</taxon>
    </lineage>
</organism>
<dbReference type="KEGG" id="sgp:SpiGrapes_2715"/>
<keyword evidence="3 4" id="KW-0472">Membrane</keyword>
<feature type="transmembrane region" description="Helical" evidence="4">
    <location>
        <begin position="210"/>
        <end position="234"/>
    </location>
</feature>
<feature type="transmembrane region" description="Helical" evidence="4">
    <location>
        <begin position="50"/>
        <end position="69"/>
    </location>
</feature>
<feature type="transmembrane region" description="Helical" evidence="4">
    <location>
        <begin position="275"/>
        <end position="292"/>
    </location>
</feature>
<feature type="transmembrane region" description="Helical" evidence="4">
    <location>
        <begin position="136"/>
        <end position="155"/>
    </location>
</feature>
<evidence type="ECO:0000313" key="6">
    <source>
        <dbReference type="EMBL" id="AEV30473.1"/>
    </source>
</evidence>
<dbReference type="InterPro" id="IPR020846">
    <property type="entry name" value="MFS_dom"/>
</dbReference>
<dbReference type="AlphaFoldDB" id="G8QVU9"/>
<dbReference type="PANTHER" id="PTHR11360">
    <property type="entry name" value="MONOCARBOXYLATE TRANSPORTER"/>
    <property type="match status" value="1"/>
</dbReference>
<name>G8QVU9_SPHPG</name>
<dbReference type="InterPro" id="IPR050327">
    <property type="entry name" value="Proton-linked_MCT"/>
</dbReference>
<dbReference type="GO" id="GO:0022857">
    <property type="term" value="F:transmembrane transporter activity"/>
    <property type="evidence" value="ECO:0007669"/>
    <property type="project" value="InterPro"/>
</dbReference>
<feature type="transmembrane region" description="Helical" evidence="4">
    <location>
        <begin position="246"/>
        <end position="263"/>
    </location>
</feature>
<feature type="transmembrane region" description="Helical" evidence="4">
    <location>
        <begin position="298"/>
        <end position="321"/>
    </location>
</feature>
<accession>G8QVU9</accession>
<protein>
    <submittedName>
        <fullName evidence="6">Cyanate permease</fullName>
    </submittedName>
</protein>
<proteinExistence type="predicted"/>
<feature type="transmembrane region" description="Helical" evidence="4">
    <location>
        <begin position="101"/>
        <end position="124"/>
    </location>
</feature>
<feature type="transmembrane region" description="Helical" evidence="4">
    <location>
        <begin position="76"/>
        <end position="95"/>
    </location>
</feature>
<evidence type="ECO:0000256" key="2">
    <source>
        <dbReference type="ARBA" id="ARBA00022989"/>
    </source>
</evidence>
<evidence type="ECO:0000256" key="4">
    <source>
        <dbReference type="SAM" id="Phobius"/>
    </source>
</evidence>
<keyword evidence="7" id="KW-1185">Reference proteome</keyword>
<dbReference type="PROSITE" id="PS50850">
    <property type="entry name" value="MFS"/>
    <property type="match status" value="1"/>
</dbReference>
<dbReference type="Proteomes" id="UP000005632">
    <property type="component" value="Chromosome"/>
</dbReference>
<keyword evidence="1 4" id="KW-0812">Transmembrane</keyword>
<evidence type="ECO:0000256" key="3">
    <source>
        <dbReference type="ARBA" id="ARBA00023136"/>
    </source>
</evidence>
<dbReference type="SUPFAM" id="SSF103473">
    <property type="entry name" value="MFS general substrate transporter"/>
    <property type="match status" value="1"/>
</dbReference>
<dbReference type="Pfam" id="PF07690">
    <property type="entry name" value="MFS_1"/>
    <property type="match status" value="1"/>
</dbReference>
<gene>
    <name evidence="6" type="ordered locus">SpiGrapes_2715</name>
</gene>
<keyword evidence="2 4" id="KW-1133">Transmembrane helix</keyword>
<sequence length="387" mass="41603">MPMEVTNQRRILMLLASIAVQMILGGVYAWSSFTPSLTAHGISLSQSGFIFGTMIATFTLSAIPGSFVLRHRGARTTIAISALLYFLGNMVASSFSGSFFLLLFGMGILVGCSIGFGYVSVLGLAMHLFPHKRGTVAGLLMAAFGGGSILLSNLARHLMENQNLNVLQIFRFLGITYGIILFICSLPMERNNHRVGEKQQVGHQLASKEFISLVLGLFAGTFAGLLIIGNLYPIATEMEGNLINPAIHISLFSIGNVLGRLVWGIFQDKYGSRNSILASLLFLALAITPLVFSTHPFVVLVVALLSGLGFGACFVVYASATLQYFGIESFSRLYPLCFLAYGLSGLIGPGTGSMLATLAGSYSYAILLSLGILFLSIITIWKQLPRQ</sequence>
<evidence type="ECO:0000256" key="1">
    <source>
        <dbReference type="ARBA" id="ARBA00022692"/>
    </source>
</evidence>
<dbReference type="eggNOG" id="COG2807">
    <property type="taxonomic scope" value="Bacteria"/>
</dbReference>
<dbReference type="InterPro" id="IPR011701">
    <property type="entry name" value="MFS"/>
</dbReference>
<feature type="transmembrane region" description="Helical" evidence="4">
    <location>
        <begin position="333"/>
        <end position="356"/>
    </location>
</feature>
<dbReference type="HOGENOM" id="CLU_001265_59_7_12"/>
<feature type="transmembrane region" description="Helical" evidence="4">
    <location>
        <begin position="12"/>
        <end position="30"/>
    </location>
</feature>
<feature type="transmembrane region" description="Helical" evidence="4">
    <location>
        <begin position="362"/>
        <end position="381"/>
    </location>
</feature>
<dbReference type="InterPro" id="IPR036259">
    <property type="entry name" value="MFS_trans_sf"/>
</dbReference>
<feature type="transmembrane region" description="Helical" evidence="4">
    <location>
        <begin position="167"/>
        <end position="189"/>
    </location>
</feature>
<dbReference type="Gene3D" id="1.20.1250.20">
    <property type="entry name" value="MFS general substrate transporter like domains"/>
    <property type="match status" value="2"/>
</dbReference>
<evidence type="ECO:0000313" key="7">
    <source>
        <dbReference type="Proteomes" id="UP000005632"/>
    </source>
</evidence>
<dbReference type="PANTHER" id="PTHR11360:SF304">
    <property type="entry name" value="MFS DOMAIN-CONTAINING PROTEIN"/>
    <property type="match status" value="1"/>
</dbReference>
<evidence type="ECO:0000259" key="5">
    <source>
        <dbReference type="PROSITE" id="PS50850"/>
    </source>
</evidence>
<dbReference type="EMBL" id="CP003155">
    <property type="protein sequence ID" value="AEV30473.1"/>
    <property type="molecule type" value="Genomic_DNA"/>
</dbReference>
<feature type="domain" description="Major facilitator superfamily (MFS) profile" evidence="5">
    <location>
        <begin position="209"/>
        <end position="387"/>
    </location>
</feature>
<reference evidence="6 7" key="1">
    <citation type="submission" date="2011-11" db="EMBL/GenBank/DDBJ databases">
        <title>Complete sequence of Spirochaeta sp. grapes.</title>
        <authorList>
            <consortium name="US DOE Joint Genome Institute"/>
            <person name="Lucas S."/>
            <person name="Han J."/>
            <person name="Lapidus A."/>
            <person name="Cheng J.-F."/>
            <person name="Goodwin L."/>
            <person name="Pitluck S."/>
            <person name="Peters L."/>
            <person name="Ovchinnikova G."/>
            <person name="Munk A.C."/>
            <person name="Detter J.C."/>
            <person name="Han C."/>
            <person name="Tapia R."/>
            <person name="Land M."/>
            <person name="Hauser L."/>
            <person name="Kyrpides N."/>
            <person name="Ivanova N."/>
            <person name="Pagani I."/>
            <person name="Ritalahtilisa K."/>
            <person name="Loeffler F."/>
            <person name="Woyke T."/>
        </authorList>
    </citation>
    <scope>NUCLEOTIDE SEQUENCE [LARGE SCALE GENOMIC DNA]</scope>
    <source>
        <strain evidence="7">ATCC BAA-1885 / DSM 22778 / Grapes</strain>
    </source>
</reference>